<reference evidence="2" key="2">
    <citation type="submission" date="2025-08" db="UniProtKB">
        <authorList>
            <consortium name="RefSeq"/>
        </authorList>
    </citation>
    <scope>IDENTIFICATION</scope>
    <source>
        <tissue evidence="2">Leaf</tissue>
    </source>
</reference>
<reference evidence="1" key="1">
    <citation type="journal article" date="2014" name="Nat. Commun.">
        <title>The tobacco genome sequence and its comparison with those of tomato and potato.</title>
        <authorList>
            <person name="Sierro N."/>
            <person name="Battey J.N."/>
            <person name="Ouadi S."/>
            <person name="Bakaher N."/>
            <person name="Bovet L."/>
            <person name="Willig A."/>
            <person name="Goepfert S."/>
            <person name="Peitsch M.C."/>
            <person name="Ivanov N.V."/>
        </authorList>
    </citation>
    <scope>NUCLEOTIDE SEQUENCE [LARGE SCALE GENOMIC DNA]</scope>
</reference>
<dbReference type="Proteomes" id="UP000790787">
    <property type="component" value="Chromosome 14"/>
</dbReference>
<name>A0AC58SKD7_TOBAC</name>
<keyword evidence="1" id="KW-1185">Reference proteome</keyword>
<evidence type="ECO:0000313" key="1">
    <source>
        <dbReference type="Proteomes" id="UP000790787"/>
    </source>
</evidence>
<organism evidence="1 2">
    <name type="scientific">Nicotiana tabacum</name>
    <name type="common">Common tobacco</name>
    <dbReference type="NCBI Taxonomy" id="4097"/>
    <lineage>
        <taxon>Eukaryota</taxon>
        <taxon>Viridiplantae</taxon>
        <taxon>Streptophyta</taxon>
        <taxon>Embryophyta</taxon>
        <taxon>Tracheophyta</taxon>
        <taxon>Spermatophyta</taxon>
        <taxon>Magnoliopsida</taxon>
        <taxon>eudicotyledons</taxon>
        <taxon>Gunneridae</taxon>
        <taxon>Pentapetalae</taxon>
        <taxon>asterids</taxon>
        <taxon>lamiids</taxon>
        <taxon>Solanales</taxon>
        <taxon>Solanaceae</taxon>
        <taxon>Nicotianoideae</taxon>
        <taxon>Nicotianeae</taxon>
        <taxon>Nicotiana</taxon>
    </lineage>
</organism>
<evidence type="ECO:0000313" key="2">
    <source>
        <dbReference type="RefSeq" id="XP_075085437.1"/>
    </source>
</evidence>
<protein>
    <submittedName>
        <fullName evidence="2">CBL-interacting serine/threonine-protein kinase 7-like</fullName>
    </submittedName>
</protein>
<proteinExistence type="predicted"/>
<dbReference type="RefSeq" id="XP_075085437.1">
    <property type="nucleotide sequence ID" value="XM_075229336.1"/>
</dbReference>
<sequence>MDVKYPQPPPSAALGMDVKYPQPPPSTVKIKRTTSSDGSGTGTIILNKYQLGRLLGRGSFAKVYLGRCLDDNNTEVAIKVINKTTTTTTTFDASMEPRIIREVSAMRRLNHHPNILKLHEVMATKTKIYLVMELAHGGELFTKLNRRGGRFSESTARFYFHQLASALHFCHQNGVAHRDIKPQNLLLDEDGHLKISDFGLSALPEQLRNGLLHTACGTPAYTAPEVVYRKGYDGAKADAWSCGVILYVFLAGSLPFDDSNLPNMYKAIHRREFKFPDWVSKPARRVINRLLDPNPDTRYSIEELMKTPWFKRSSSMKQEEIKQFGEGILEKESSKHMGRMNAFDIISMNSGLDLSGLFEMGLNKKEMRFTTNVGVIEVEEKVMKIGKDGGYRVERRKSGGVGLVKRRVVLLVEILEVAKELWLVEFKVVNGGTEFEDCQWEELKFGLKDIVVSWYNDGS</sequence>
<gene>
    <name evidence="2" type="primary">LOC107811005</name>
</gene>
<accession>A0AC58SKD7</accession>